<accession>N1W965</accession>
<organism evidence="2 3">
    <name type="scientific">Leptospira vanthielii serovar Holland str. Waz Holland = ATCC 700522</name>
    <dbReference type="NCBI Taxonomy" id="1218591"/>
    <lineage>
        <taxon>Bacteria</taxon>
        <taxon>Pseudomonadati</taxon>
        <taxon>Spirochaetota</taxon>
        <taxon>Spirochaetia</taxon>
        <taxon>Leptospirales</taxon>
        <taxon>Leptospiraceae</taxon>
        <taxon>Leptospira</taxon>
    </lineage>
</organism>
<reference evidence="2 3" key="1">
    <citation type="submission" date="2013-03" db="EMBL/GenBank/DDBJ databases">
        <authorList>
            <person name="Harkins D.M."/>
            <person name="Durkin A.S."/>
            <person name="Brinkac L.M."/>
            <person name="Haft D.H."/>
            <person name="Selengut J.D."/>
            <person name="Sanka R."/>
            <person name="DePew J."/>
            <person name="Purushe J."/>
            <person name="Galloway R.L."/>
            <person name="Vinetz J.M."/>
            <person name="Sutton G.G."/>
            <person name="Nierman W.C."/>
            <person name="Fouts D.E."/>
        </authorList>
    </citation>
    <scope>NUCLEOTIDE SEQUENCE [LARGE SCALE GENOMIC DNA]</scope>
    <source>
        <strain evidence="2 3">Waz Holland</strain>
    </source>
</reference>
<sequence length="183" mass="21071">MPEIYSKSDISTLVGRNIFFDANVLIYIFWPTGSNSQEKEYSSILSSLIRQKNPLIVDNTIISEIYNRAFRLEFDKFAEREHLYVNPSEFKNFRNSEEGQQIEKDISTVLKDKILKNFDVVGKSYFKPDINKLLSGGLLDYSDRVIVDLCESNNAVLLTNDGDFFNSRIPLLTANKKLLNNKL</sequence>
<evidence type="ECO:0000313" key="3">
    <source>
        <dbReference type="Proteomes" id="UP000012227"/>
    </source>
</evidence>
<gene>
    <name evidence="2" type="ORF">LEP1GSC199_1542</name>
</gene>
<proteinExistence type="predicted"/>
<evidence type="ECO:0000313" key="2">
    <source>
        <dbReference type="EMBL" id="EMY71528.1"/>
    </source>
</evidence>
<dbReference type="Gene3D" id="3.40.50.1010">
    <property type="entry name" value="5'-nuclease"/>
    <property type="match status" value="1"/>
</dbReference>
<dbReference type="AlphaFoldDB" id="N1W965"/>
<feature type="domain" description="PIN" evidence="1">
    <location>
        <begin position="18"/>
        <end position="164"/>
    </location>
</feature>
<protein>
    <submittedName>
        <fullName evidence="2">PIN domain protein</fullName>
    </submittedName>
</protein>
<dbReference type="InterPro" id="IPR002716">
    <property type="entry name" value="PIN_dom"/>
</dbReference>
<evidence type="ECO:0000259" key="1">
    <source>
        <dbReference type="Pfam" id="PF01850"/>
    </source>
</evidence>
<dbReference type="RefSeq" id="WP_002976646.1">
    <property type="nucleotide sequence ID" value="NZ_AOGY02000013.1"/>
</dbReference>
<dbReference type="STRING" id="1218591.LEP1GSC199_1542"/>
<dbReference type="EMBL" id="AOGY02000013">
    <property type="protein sequence ID" value="EMY71528.1"/>
    <property type="molecule type" value="Genomic_DNA"/>
</dbReference>
<name>N1W965_9LEPT</name>
<dbReference type="InterPro" id="IPR029060">
    <property type="entry name" value="PIN-like_dom_sf"/>
</dbReference>
<dbReference type="Proteomes" id="UP000012227">
    <property type="component" value="Unassembled WGS sequence"/>
</dbReference>
<dbReference type="SUPFAM" id="SSF88723">
    <property type="entry name" value="PIN domain-like"/>
    <property type="match status" value="1"/>
</dbReference>
<dbReference type="Pfam" id="PF01850">
    <property type="entry name" value="PIN"/>
    <property type="match status" value="1"/>
</dbReference>
<comment type="caution">
    <text evidence="2">The sequence shown here is derived from an EMBL/GenBank/DDBJ whole genome shotgun (WGS) entry which is preliminary data.</text>
</comment>